<evidence type="ECO:0000313" key="3">
    <source>
        <dbReference type="Proteomes" id="UP000666915"/>
    </source>
</evidence>
<dbReference type="SUPFAM" id="SSF46955">
    <property type="entry name" value="Putative DNA-binding domain"/>
    <property type="match status" value="1"/>
</dbReference>
<keyword evidence="3" id="KW-1185">Reference proteome</keyword>
<dbReference type="NCBIfam" id="TIGR01764">
    <property type="entry name" value="excise"/>
    <property type="match status" value="1"/>
</dbReference>
<accession>A0ABS3QWC5</accession>
<dbReference type="InterPro" id="IPR009061">
    <property type="entry name" value="DNA-bd_dom_put_sf"/>
</dbReference>
<evidence type="ECO:0000259" key="1">
    <source>
        <dbReference type="Pfam" id="PF12728"/>
    </source>
</evidence>
<dbReference type="InterPro" id="IPR010093">
    <property type="entry name" value="SinI_DNA-bd"/>
</dbReference>
<dbReference type="Proteomes" id="UP000666915">
    <property type="component" value="Unassembled WGS sequence"/>
</dbReference>
<dbReference type="EMBL" id="JAGEOK010000007">
    <property type="protein sequence ID" value="MBO2438283.1"/>
    <property type="molecule type" value="Genomic_DNA"/>
</dbReference>
<evidence type="ECO:0000313" key="2">
    <source>
        <dbReference type="EMBL" id="MBO2438283.1"/>
    </source>
</evidence>
<gene>
    <name evidence="2" type="ORF">J4557_12225</name>
</gene>
<name>A0ABS3QWC5_9ACTN</name>
<feature type="domain" description="Helix-turn-helix" evidence="1">
    <location>
        <begin position="6"/>
        <end position="55"/>
    </location>
</feature>
<dbReference type="Pfam" id="PF12728">
    <property type="entry name" value="HTH_17"/>
    <property type="match status" value="1"/>
</dbReference>
<dbReference type="CDD" id="cd04762">
    <property type="entry name" value="HTH_MerR-trunc"/>
    <property type="match status" value="1"/>
</dbReference>
<protein>
    <submittedName>
        <fullName evidence="2">Helix-turn-helix domain-containing protein</fullName>
    </submittedName>
</protein>
<comment type="caution">
    <text evidence="2">The sequence shown here is derived from an EMBL/GenBank/DDBJ whole genome shotgun (WGS) entry which is preliminary data.</text>
</comment>
<sequence>MEPYDLMKTSEVAAAFRVAPGTVGRWADEGKLDSVRTPGGQRRFYRSQVEQLMRQEADVPL</sequence>
<dbReference type="InterPro" id="IPR041657">
    <property type="entry name" value="HTH_17"/>
</dbReference>
<reference evidence="2 3" key="1">
    <citation type="submission" date="2021-03" db="EMBL/GenBank/DDBJ databases">
        <authorList>
            <person name="Kanchanasin P."/>
            <person name="Saeng-In P."/>
            <person name="Phongsopitanun W."/>
            <person name="Yuki M."/>
            <person name="Kudo T."/>
            <person name="Ohkuma M."/>
            <person name="Tanasupawat S."/>
        </authorList>
    </citation>
    <scope>NUCLEOTIDE SEQUENCE [LARGE SCALE GENOMIC DNA]</scope>
    <source>
        <strain evidence="2 3">L46</strain>
    </source>
</reference>
<organism evidence="2 3">
    <name type="scientific">Actinomadura nitritigenes</name>
    <dbReference type="NCBI Taxonomy" id="134602"/>
    <lineage>
        <taxon>Bacteria</taxon>
        <taxon>Bacillati</taxon>
        <taxon>Actinomycetota</taxon>
        <taxon>Actinomycetes</taxon>
        <taxon>Streptosporangiales</taxon>
        <taxon>Thermomonosporaceae</taxon>
        <taxon>Actinomadura</taxon>
    </lineage>
</organism>
<dbReference type="Gene3D" id="1.10.1660.10">
    <property type="match status" value="1"/>
</dbReference>
<proteinExistence type="predicted"/>